<feature type="signal peptide" evidence="2">
    <location>
        <begin position="1"/>
        <end position="21"/>
    </location>
</feature>
<feature type="chain" id="PRO_5006940669" evidence="2">
    <location>
        <begin position="22"/>
        <end position="180"/>
    </location>
</feature>
<gene>
    <name evidence="3" type="ORF">AM588_10001838</name>
</gene>
<accession>A0A0W8CM70</accession>
<evidence type="ECO:0000256" key="1">
    <source>
        <dbReference type="SAM" id="MobiDB-lite"/>
    </source>
</evidence>
<feature type="region of interest" description="Disordered" evidence="1">
    <location>
        <begin position="82"/>
        <end position="180"/>
    </location>
</feature>
<feature type="compositionally biased region" description="Low complexity" evidence="1">
    <location>
        <begin position="149"/>
        <end position="160"/>
    </location>
</feature>
<feature type="compositionally biased region" description="Basic residues" evidence="1">
    <location>
        <begin position="168"/>
        <end position="180"/>
    </location>
</feature>
<evidence type="ECO:0000256" key="2">
    <source>
        <dbReference type="SAM" id="SignalP"/>
    </source>
</evidence>
<evidence type="ECO:0000313" key="4">
    <source>
        <dbReference type="Proteomes" id="UP000054636"/>
    </source>
</evidence>
<evidence type="ECO:0000313" key="3">
    <source>
        <dbReference type="EMBL" id="KUF85309.1"/>
    </source>
</evidence>
<sequence>MLAGAALAAITVLGFAPHADAHGNVKEPKPTFESGKSTVEWVVNIDNFWDVGSGGDQVGKFKTMAKEKGMSWQAYVNCIPLQGSGSATQAKPSAGGSAGGEQPPSTEGEAKGGSSNEEKAPEAETQSKDGSSSKGENSPEPASPPPATAPSAGNGSPSSETQETKCKAPARRLRLKVLAD</sequence>
<name>A0A0W8CM70_PHYNI</name>
<comment type="caution">
    <text evidence="3">The sequence shown here is derived from an EMBL/GenBank/DDBJ whole genome shotgun (WGS) entry which is preliminary data.</text>
</comment>
<dbReference type="Proteomes" id="UP000054636">
    <property type="component" value="Unassembled WGS sequence"/>
</dbReference>
<dbReference type="AlphaFoldDB" id="A0A0W8CM70"/>
<protein>
    <submittedName>
        <fullName evidence="3">M7GpppX diphosphatase</fullName>
    </submittedName>
</protein>
<dbReference type="EMBL" id="LNFP01001698">
    <property type="protein sequence ID" value="KUF85309.1"/>
    <property type="molecule type" value="Genomic_DNA"/>
</dbReference>
<proteinExistence type="predicted"/>
<keyword evidence="2" id="KW-0732">Signal</keyword>
<reference evidence="3 4" key="1">
    <citation type="submission" date="2015-11" db="EMBL/GenBank/DDBJ databases">
        <title>Genomes and virulence difference between two physiological races of Phytophthora nicotianae.</title>
        <authorList>
            <person name="Liu H."/>
            <person name="Ma X."/>
            <person name="Yu H."/>
            <person name="Fang D."/>
            <person name="Li Y."/>
            <person name="Wang X."/>
            <person name="Wang W."/>
            <person name="Dong Y."/>
            <person name="Xiao B."/>
        </authorList>
    </citation>
    <scope>NUCLEOTIDE SEQUENCE [LARGE SCALE GENOMIC DNA]</scope>
    <source>
        <strain evidence="4">race 1</strain>
    </source>
</reference>
<organism evidence="3 4">
    <name type="scientific">Phytophthora nicotianae</name>
    <name type="common">Potato buckeye rot agent</name>
    <name type="synonym">Phytophthora parasitica</name>
    <dbReference type="NCBI Taxonomy" id="4792"/>
    <lineage>
        <taxon>Eukaryota</taxon>
        <taxon>Sar</taxon>
        <taxon>Stramenopiles</taxon>
        <taxon>Oomycota</taxon>
        <taxon>Peronosporomycetes</taxon>
        <taxon>Peronosporales</taxon>
        <taxon>Peronosporaceae</taxon>
        <taxon>Phytophthora</taxon>
    </lineage>
</organism>
<feature type="compositionally biased region" description="Basic and acidic residues" evidence="1">
    <location>
        <begin position="116"/>
        <end position="127"/>
    </location>
</feature>